<evidence type="ECO:0000313" key="3">
    <source>
        <dbReference type="EMBL" id="MFD2564995.1"/>
    </source>
</evidence>
<feature type="domain" description="Transglutaminase-like" evidence="2">
    <location>
        <begin position="115"/>
        <end position="181"/>
    </location>
</feature>
<accession>A0ABW5LJL5</accession>
<feature type="chain" id="PRO_5045222510" evidence="1">
    <location>
        <begin position="20"/>
        <end position="347"/>
    </location>
</feature>
<evidence type="ECO:0000256" key="1">
    <source>
        <dbReference type="SAM" id="SignalP"/>
    </source>
</evidence>
<comment type="caution">
    <text evidence="3">The sequence shown here is derived from an EMBL/GenBank/DDBJ whole genome shotgun (WGS) entry which is preliminary data.</text>
</comment>
<evidence type="ECO:0000259" key="2">
    <source>
        <dbReference type="SMART" id="SM00460"/>
    </source>
</evidence>
<feature type="signal peptide" evidence="1">
    <location>
        <begin position="1"/>
        <end position="19"/>
    </location>
</feature>
<reference evidence="4" key="1">
    <citation type="journal article" date="2019" name="Int. J. Syst. Evol. Microbiol.">
        <title>The Global Catalogue of Microorganisms (GCM) 10K type strain sequencing project: providing services to taxonomists for standard genome sequencing and annotation.</title>
        <authorList>
            <consortium name="The Broad Institute Genomics Platform"/>
            <consortium name="The Broad Institute Genome Sequencing Center for Infectious Disease"/>
            <person name="Wu L."/>
            <person name="Ma J."/>
        </authorList>
    </citation>
    <scope>NUCLEOTIDE SEQUENCE [LARGE SCALE GENOMIC DNA]</scope>
    <source>
        <strain evidence="4">KCTC 52274</strain>
    </source>
</reference>
<name>A0ABW5LJL5_9FLAO</name>
<dbReference type="PANTHER" id="PTHR46333:SF2">
    <property type="entry name" value="CYTOKINESIS PROTEIN 3"/>
    <property type="match status" value="1"/>
</dbReference>
<dbReference type="RefSeq" id="WP_378294844.1">
    <property type="nucleotide sequence ID" value="NZ_JBHULE010000035.1"/>
</dbReference>
<dbReference type="SMART" id="SM00460">
    <property type="entry name" value="TGc"/>
    <property type="match status" value="1"/>
</dbReference>
<proteinExistence type="predicted"/>
<dbReference type="EMBL" id="JBHULE010000035">
    <property type="protein sequence ID" value="MFD2564995.1"/>
    <property type="molecule type" value="Genomic_DNA"/>
</dbReference>
<keyword evidence="1" id="KW-0732">Signal</keyword>
<dbReference type="SUPFAM" id="SSF54001">
    <property type="entry name" value="Cysteine proteinases"/>
    <property type="match status" value="1"/>
</dbReference>
<keyword evidence="4" id="KW-1185">Reference proteome</keyword>
<evidence type="ECO:0000313" key="4">
    <source>
        <dbReference type="Proteomes" id="UP001597319"/>
    </source>
</evidence>
<dbReference type="InterPro" id="IPR002931">
    <property type="entry name" value="Transglutaminase-like"/>
</dbReference>
<dbReference type="Gene3D" id="3.10.620.30">
    <property type="match status" value="1"/>
</dbReference>
<protein>
    <submittedName>
        <fullName evidence="3">Transglutaminase domain-containing protein</fullName>
    </submittedName>
</protein>
<dbReference type="InterPro" id="IPR038765">
    <property type="entry name" value="Papain-like_cys_pep_sf"/>
</dbReference>
<organism evidence="3 4">
    <name type="scientific">Aquimarina rubra</name>
    <dbReference type="NCBI Taxonomy" id="1920033"/>
    <lineage>
        <taxon>Bacteria</taxon>
        <taxon>Pseudomonadati</taxon>
        <taxon>Bacteroidota</taxon>
        <taxon>Flavobacteriia</taxon>
        <taxon>Flavobacteriales</taxon>
        <taxon>Flavobacteriaceae</taxon>
        <taxon>Aquimarina</taxon>
    </lineage>
</organism>
<dbReference type="Pfam" id="PF01841">
    <property type="entry name" value="Transglut_core"/>
    <property type="match status" value="1"/>
</dbReference>
<sequence length="347" mass="40026">MRTSLYIFLFALFTNCLYAQVSDFASTDFTRADKVAQLHRGASLENLPVLAHQLTSTLSTDVEKFRAIYIWVCQNIKGDNTQFTKVNKKRKKLQYDSISFMRWNQEYKKTVFKKLLKRKKTMCTGYAYLIKELCYLANIPCEIVDGYGRSVASNIKELEMANHSWNAIQLNNKWYLCDATWSSGYLNEYNSFVTAYNDGYFLTDPFLFGKNHFPLEQKWLLNAQVTATGFVEAPLVYGETFENNITPIHPKNMDISINKNDEITFSFKSANNVLNKNIALVHYVGSEEKTLKIDNTKKVDNIISFKHTFKNRGIYDTHLKVNGDIVATYIINVKKSDSKSNIAFHQN</sequence>
<gene>
    <name evidence="3" type="ORF">ACFSR1_20120</name>
</gene>
<dbReference type="InterPro" id="IPR052557">
    <property type="entry name" value="CAP/Cytokinesis_protein"/>
</dbReference>
<dbReference type="PANTHER" id="PTHR46333">
    <property type="entry name" value="CYTOKINESIS PROTEIN 3"/>
    <property type="match status" value="1"/>
</dbReference>
<dbReference type="Proteomes" id="UP001597319">
    <property type="component" value="Unassembled WGS sequence"/>
</dbReference>